<keyword evidence="3" id="KW-1185">Reference proteome</keyword>
<evidence type="ECO:0000259" key="1">
    <source>
        <dbReference type="PROSITE" id="PS51340"/>
    </source>
</evidence>
<accession>A0ABM8XYY4</accession>
<reference evidence="2 3" key="1">
    <citation type="submission" date="2021-08" db="EMBL/GenBank/DDBJ databases">
        <authorList>
            <person name="Peeters C."/>
        </authorList>
    </citation>
    <scope>NUCLEOTIDE SEQUENCE [LARGE SCALE GENOMIC DNA]</scope>
    <source>
        <strain evidence="2 3">LMG 32289</strain>
    </source>
</reference>
<dbReference type="PANTHER" id="PTHR36930:SF1">
    <property type="entry name" value="MOSC DOMAIN-CONTAINING PROTEIN"/>
    <property type="match status" value="1"/>
</dbReference>
<name>A0ABM8XYY4_9BURK</name>
<dbReference type="PROSITE" id="PS51340">
    <property type="entry name" value="MOSC"/>
    <property type="match status" value="1"/>
</dbReference>
<organism evidence="2 3">
    <name type="scientific">Cupriavidus pampae</name>
    <dbReference type="NCBI Taxonomy" id="659251"/>
    <lineage>
        <taxon>Bacteria</taxon>
        <taxon>Pseudomonadati</taxon>
        <taxon>Pseudomonadota</taxon>
        <taxon>Betaproteobacteria</taxon>
        <taxon>Burkholderiales</taxon>
        <taxon>Burkholderiaceae</taxon>
        <taxon>Cupriavidus</taxon>
    </lineage>
</organism>
<dbReference type="PANTHER" id="PTHR36930">
    <property type="entry name" value="METAL-SULFUR CLUSTER BIOSYNTHESIS PROTEINS YUAD-RELATED"/>
    <property type="match status" value="1"/>
</dbReference>
<dbReference type="InterPro" id="IPR005302">
    <property type="entry name" value="MoCF_Sase_C"/>
</dbReference>
<sequence>MIEGNASGVAVVAAVAGSPKHEFSKHVQTSIRLMAGHGVEGDAHAGSTVQHRSRVRVDPTQPNLRQIHLIGAELHRTLAASGFTVAPGALGENVTTEGVDLHALPTGTLLRLGADAVVELTGLRNPCSQIERFQPGLLAKVLGRDASGALVRKAGVMAIVLAGGVVSAGDLIAIDLPQPRYHRLEQV</sequence>
<dbReference type="Proteomes" id="UP000706525">
    <property type="component" value="Unassembled WGS sequence"/>
</dbReference>
<comment type="caution">
    <text evidence="2">The sequence shown here is derived from an EMBL/GenBank/DDBJ whole genome shotgun (WGS) entry which is preliminary data.</text>
</comment>
<feature type="domain" description="MOSC" evidence="1">
    <location>
        <begin position="26"/>
        <end position="175"/>
    </location>
</feature>
<dbReference type="RefSeq" id="WP_223994995.1">
    <property type="nucleotide sequence ID" value="NZ_CAJZAG010000015.1"/>
</dbReference>
<dbReference type="EMBL" id="CAJZAG010000015">
    <property type="protein sequence ID" value="CAG9185654.1"/>
    <property type="molecule type" value="Genomic_DNA"/>
</dbReference>
<dbReference type="Pfam" id="PF03473">
    <property type="entry name" value="MOSC"/>
    <property type="match status" value="1"/>
</dbReference>
<dbReference type="SUPFAM" id="SSF50800">
    <property type="entry name" value="PK beta-barrel domain-like"/>
    <property type="match status" value="1"/>
</dbReference>
<gene>
    <name evidence="2" type="ORF">LMG32289_06029</name>
</gene>
<proteinExistence type="predicted"/>
<evidence type="ECO:0000313" key="3">
    <source>
        <dbReference type="Proteomes" id="UP000706525"/>
    </source>
</evidence>
<dbReference type="InterPro" id="IPR011037">
    <property type="entry name" value="Pyrv_Knase-like_insert_dom_sf"/>
</dbReference>
<protein>
    <recommendedName>
        <fullName evidence="1">MOSC domain-containing protein</fullName>
    </recommendedName>
</protein>
<evidence type="ECO:0000313" key="2">
    <source>
        <dbReference type="EMBL" id="CAG9185654.1"/>
    </source>
</evidence>
<dbReference type="Gene3D" id="2.40.33.20">
    <property type="entry name" value="PK beta-barrel domain-like"/>
    <property type="match status" value="1"/>
</dbReference>
<dbReference type="InterPro" id="IPR052716">
    <property type="entry name" value="MOSC_domain"/>
</dbReference>